<keyword evidence="4 7" id="KW-1133">Transmembrane helix</keyword>
<dbReference type="PANTHER" id="PTHR43791:SF48">
    <property type="entry name" value="TRANSPORTER, PUTATIVE (AFU_ORTHOLOGUE AFUA_4G01000)-RELATED"/>
    <property type="match status" value="1"/>
</dbReference>
<dbReference type="SUPFAM" id="SSF103473">
    <property type="entry name" value="MFS general substrate transporter"/>
    <property type="match status" value="1"/>
</dbReference>
<dbReference type="InterPro" id="IPR020846">
    <property type="entry name" value="MFS_dom"/>
</dbReference>
<comment type="subcellular location">
    <subcellularLocation>
        <location evidence="1">Membrane</location>
        <topology evidence="1">Multi-pass membrane protein</topology>
    </subcellularLocation>
</comment>
<feature type="compositionally biased region" description="Basic and acidic residues" evidence="6">
    <location>
        <begin position="1"/>
        <end position="11"/>
    </location>
</feature>
<keyword evidence="5 7" id="KW-0472">Membrane</keyword>
<dbReference type="EMBL" id="JAGPXD010000002">
    <property type="protein sequence ID" value="KAH7369248.1"/>
    <property type="molecule type" value="Genomic_DNA"/>
</dbReference>
<feature type="transmembrane region" description="Helical" evidence="7">
    <location>
        <begin position="88"/>
        <end position="109"/>
    </location>
</feature>
<feature type="transmembrane region" description="Helical" evidence="7">
    <location>
        <begin position="146"/>
        <end position="164"/>
    </location>
</feature>
<evidence type="ECO:0000256" key="7">
    <source>
        <dbReference type="SAM" id="Phobius"/>
    </source>
</evidence>
<feature type="transmembrane region" description="Helical" evidence="7">
    <location>
        <begin position="412"/>
        <end position="433"/>
    </location>
</feature>
<reference evidence="9" key="1">
    <citation type="journal article" date="2021" name="Nat. Commun.">
        <title>Genetic determinants of endophytism in the Arabidopsis root mycobiome.</title>
        <authorList>
            <person name="Mesny F."/>
            <person name="Miyauchi S."/>
            <person name="Thiergart T."/>
            <person name="Pickel B."/>
            <person name="Atanasova L."/>
            <person name="Karlsson M."/>
            <person name="Huettel B."/>
            <person name="Barry K.W."/>
            <person name="Haridas S."/>
            <person name="Chen C."/>
            <person name="Bauer D."/>
            <person name="Andreopoulos W."/>
            <person name="Pangilinan J."/>
            <person name="LaButti K."/>
            <person name="Riley R."/>
            <person name="Lipzen A."/>
            <person name="Clum A."/>
            <person name="Drula E."/>
            <person name="Henrissat B."/>
            <person name="Kohler A."/>
            <person name="Grigoriev I.V."/>
            <person name="Martin F.M."/>
            <person name="Hacquard S."/>
        </authorList>
    </citation>
    <scope>NUCLEOTIDE SEQUENCE</scope>
    <source>
        <strain evidence="9">MPI-CAGE-AT-0016</strain>
    </source>
</reference>
<feature type="transmembrane region" description="Helical" evidence="7">
    <location>
        <begin position="445"/>
        <end position="465"/>
    </location>
</feature>
<accession>A0A8K0TMV5</accession>
<evidence type="ECO:0000256" key="6">
    <source>
        <dbReference type="SAM" id="MobiDB-lite"/>
    </source>
</evidence>
<comment type="caution">
    <text evidence="9">The sequence shown here is derived from an EMBL/GenBank/DDBJ whole genome shotgun (WGS) entry which is preliminary data.</text>
</comment>
<dbReference type="GO" id="GO:0022857">
    <property type="term" value="F:transmembrane transporter activity"/>
    <property type="evidence" value="ECO:0007669"/>
    <property type="project" value="InterPro"/>
</dbReference>
<feature type="transmembrane region" description="Helical" evidence="7">
    <location>
        <begin position="326"/>
        <end position="344"/>
    </location>
</feature>
<dbReference type="FunFam" id="1.20.1250.20:FF:000018">
    <property type="entry name" value="MFS transporter permease"/>
    <property type="match status" value="1"/>
</dbReference>
<dbReference type="Proteomes" id="UP000813385">
    <property type="component" value="Unassembled WGS sequence"/>
</dbReference>
<evidence type="ECO:0000313" key="9">
    <source>
        <dbReference type="EMBL" id="KAH7369248.1"/>
    </source>
</evidence>
<evidence type="ECO:0000256" key="4">
    <source>
        <dbReference type="ARBA" id="ARBA00022989"/>
    </source>
</evidence>
<dbReference type="PROSITE" id="PS50850">
    <property type="entry name" value="MFS"/>
    <property type="match status" value="1"/>
</dbReference>
<feature type="transmembrane region" description="Helical" evidence="7">
    <location>
        <begin position="279"/>
        <end position="306"/>
    </location>
</feature>
<dbReference type="InterPro" id="IPR036259">
    <property type="entry name" value="MFS_trans_sf"/>
</dbReference>
<feature type="region of interest" description="Disordered" evidence="6">
    <location>
        <begin position="1"/>
        <end position="34"/>
    </location>
</feature>
<dbReference type="AlphaFoldDB" id="A0A8K0TMV5"/>
<organism evidence="9 10">
    <name type="scientific">Plectosphaerella cucumerina</name>
    <dbReference type="NCBI Taxonomy" id="40658"/>
    <lineage>
        <taxon>Eukaryota</taxon>
        <taxon>Fungi</taxon>
        <taxon>Dikarya</taxon>
        <taxon>Ascomycota</taxon>
        <taxon>Pezizomycotina</taxon>
        <taxon>Sordariomycetes</taxon>
        <taxon>Hypocreomycetidae</taxon>
        <taxon>Glomerellales</taxon>
        <taxon>Plectosphaerellaceae</taxon>
        <taxon>Plectosphaerella</taxon>
    </lineage>
</organism>
<feature type="transmembrane region" description="Helical" evidence="7">
    <location>
        <begin position="116"/>
        <end position="134"/>
    </location>
</feature>
<keyword evidence="3 7" id="KW-0812">Transmembrane</keyword>
<gene>
    <name evidence="9" type="ORF">B0T11DRAFT_305312</name>
</gene>
<keyword evidence="2" id="KW-0813">Transport</keyword>
<dbReference type="FunFam" id="1.20.1250.20:FF:000013">
    <property type="entry name" value="MFS general substrate transporter"/>
    <property type="match status" value="1"/>
</dbReference>
<proteinExistence type="predicted"/>
<evidence type="ECO:0000256" key="1">
    <source>
        <dbReference type="ARBA" id="ARBA00004141"/>
    </source>
</evidence>
<dbReference type="GO" id="GO:0016020">
    <property type="term" value="C:membrane"/>
    <property type="evidence" value="ECO:0007669"/>
    <property type="project" value="UniProtKB-SubCell"/>
</dbReference>
<feature type="transmembrane region" description="Helical" evidence="7">
    <location>
        <begin position="176"/>
        <end position="198"/>
    </location>
</feature>
<dbReference type="PANTHER" id="PTHR43791">
    <property type="entry name" value="PERMEASE-RELATED"/>
    <property type="match status" value="1"/>
</dbReference>
<name>A0A8K0TMV5_9PEZI</name>
<feature type="transmembrane region" description="Helical" evidence="7">
    <location>
        <begin position="48"/>
        <end position="68"/>
    </location>
</feature>
<evidence type="ECO:0000256" key="5">
    <source>
        <dbReference type="ARBA" id="ARBA00023136"/>
    </source>
</evidence>
<evidence type="ECO:0000256" key="3">
    <source>
        <dbReference type="ARBA" id="ARBA00022692"/>
    </source>
</evidence>
<feature type="transmembrane region" description="Helical" evidence="7">
    <location>
        <begin position="379"/>
        <end position="400"/>
    </location>
</feature>
<feature type="transmembrane region" description="Helical" evidence="7">
    <location>
        <begin position="351"/>
        <end position="367"/>
    </location>
</feature>
<evidence type="ECO:0000259" key="8">
    <source>
        <dbReference type="PROSITE" id="PS50850"/>
    </source>
</evidence>
<protein>
    <submittedName>
        <fullName evidence="9">Tna1 protein</fullName>
    </submittedName>
</protein>
<feature type="domain" description="Major facilitator superfamily (MFS) profile" evidence="8">
    <location>
        <begin position="50"/>
        <end position="469"/>
    </location>
</feature>
<sequence>MISDYSKKEEATVNDSASLSVTTGEGHDGTHHHHGAATGARIRLKTDLAIIPLAALIFLFCFIDRSNIGNARLAGLEADLGLKGYDFNSVNSFFYVSYIIFEIPSSVLCKVVGPGWYLPGLTVLFGLLTVASAYVNNYSQLAACRFLLGIAEAGVMPGLSYYLSRFYRHSELTFRLSLYIVMAPLAGAFGGLLASAILKLPGFGVRIPAGSWRAILALEGIVTVVVGLLALAFLTDRPETARFLTPEEREVAINRLKDERTGNTVVLDKISKKKMLKGAINPVTATTSICFMFCTFSIQGLALFAPTIVRSIYPNTSVTRQQLLTVPPYAFGAGCLLIMCFASWKLNRRQIFMIACAPPMMIGYLIFLCTNHTHVNVRYGAIFLMASTAFILGPLCHAQASANVSSDTARNMAIAICMFFGNIASLVSTWSFLPNDAPNYPIGCGLNFATSTLILFVAVFAWFWMRRDNEKRDQKDTDAESASLAPEEAEQLEWKHPAFRWRL</sequence>
<dbReference type="Pfam" id="PF07690">
    <property type="entry name" value="MFS_1"/>
    <property type="match status" value="1"/>
</dbReference>
<keyword evidence="10" id="KW-1185">Reference proteome</keyword>
<dbReference type="Gene3D" id="1.20.1250.20">
    <property type="entry name" value="MFS general substrate transporter like domains"/>
    <property type="match status" value="2"/>
</dbReference>
<dbReference type="OrthoDB" id="2985014at2759"/>
<evidence type="ECO:0000256" key="2">
    <source>
        <dbReference type="ARBA" id="ARBA00022448"/>
    </source>
</evidence>
<feature type="transmembrane region" description="Helical" evidence="7">
    <location>
        <begin position="210"/>
        <end position="234"/>
    </location>
</feature>
<evidence type="ECO:0000313" key="10">
    <source>
        <dbReference type="Proteomes" id="UP000813385"/>
    </source>
</evidence>
<dbReference type="InterPro" id="IPR011701">
    <property type="entry name" value="MFS"/>
</dbReference>